<name>A0A6N1AWY1_9PROT</name>
<dbReference type="AlphaFoldDB" id="A0A6N1AWY1"/>
<dbReference type="KEGG" id="aoz:HUE56_29845"/>
<evidence type="ECO:0000313" key="2">
    <source>
        <dbReference type="Proteomes" id="UP000509702"/>
    </source>
</evidence>
<protein>
    <recommendedName>
        <fullName evidence="3">DUF4258 domain-containing protein</fullName>
    </recommendedName>
</protein>
<geneLocation type="plasmid" evidence="1 2">
    <name>unnamed7</name>
</geneLocation>
<evidence type="ECO:0008006" key="3">
    <source>
        <dbReference type="Google" id="ProtNLM"/>
    </source>
</evidence>
<dbReference type="EMBL" id="CP054622">
    <property type="protein sequence ID" value="QKS54707.1"/>
    <property type="molecule type" value="Genomic_DNA"/>
</dbReference>
<evidence type="ECO:0000313" key="1">
    <source>
        <dbReference type="EMBL" id="QKS54707.1"/>
    </source>
</evidence>
<dbReference type="Proteomes" id="UP000509702">
    <property type="component" value="Plasmid unnamed7"/>
</dbReference>
<reference evidence="1 2" key="1">
    <citation type="submission" date="2020-06" db="EMBL/GenBank/DDBJ databases">
        <title>Complete genome of Azosprillum oryzae KACC14407.</title>
        <authorList>
            <person name="Kim M."/>
            <person name="Park Y.-J."/>
            <person name="Shin J.-H."/>
        </authorList>
    </citation>
    <scope>NUCLEOTIDE SEQUENCE [LARGE SCALE GENOMIC DNA]</scope>
    <source>
        <strain evidence="1 2">KACC 14407</strain>
        <plasmid evidence="1 2">unnamed7</plasmid>
    </source>
</reference>
<proteinExistence type="predicted"/>
<gene>
    <name evidence="1" type="ORF">HUE56_29845</name>
</gene>
<dbReference type="RefSeq" id="WP_109155258.1">
    <property type="nucleotide sequence ID" value="NZ_CP054622.1"/>
</dbReference>
<keyword evidence="1" id="KW-0614">Plasmid</keyword>
<sequence>MRRRGGDVLFFDKSARQRLCRDLGSQALRRCAKALACYAVVDDNGRIITVAHRRFRFKRP</sequence>
<organism evidence="1 2">
    <name type="scientific">Azospirillum oryzae</name>
    <dbReference type="NCBI Taxonomy" id="286727"/>
    <lineage>
        <taxon>Bacteria</taxon>
        <taxon>Pseudomonadati</taxon>
        <taxon>Pseudomonadota</taxon>
        <taxon>Alphaproteobacteria</taxon>
        <taxon>Rhodospirillales</taxon>
        <taxon>Azospirillaceae</taxon>
        <taxon>Azospirillum</taxon>
    </lineage>
</organism>
<accession>A0A6N1AWY1</accession>
<keyword evidence="2" id="KW-1185">Reference proteome</keyword>